<dbReference type="EMBL" id="AP022314">
    <property type="protein sequence ID" value="BBU21156.1"/>
    <property type="molecule type" value="Genomic_DNA"/>
</dbReference>
<accession>A0AAD1M078</accession>
<gene>
    <name evidence="1" type="ORF">MYXE_09450</name>
</gene>
<dbReference type="Proteomes" id="UP000464624">
    <property type="component" value="Chromosome"/>
</dbReference>
<reference evidence="1 2" key="1">
    <citation type="submission" date="2019-12" db="EMBL/GenBank/DDBJ databases">
        <title>Complete genome sequence of Mycolicibacterium xenopi str. JCM15661T.</title>
        <authorList>
            <person name="Yoshida M."/>
            <person name="Fukano H."/>
            <person name="Asakura T."/>
            <person name="Hoshino Y."/>
        </authorList>
    </citation>
    <scope>NUCLEOTIDE SEQUENCE [LARGE SCALE GENOMIC DNA]</scope>
    <source>
        <strain evidence="1 2">JCM 15661T</strain>
    </source>
</reference>
<organism evidence="1 2">
    <name type="scientific">Mycobacterium xenopi</name>
    <dbReference type="NCBI Taxonomy" id="1789"/>
    <lineage>
        <taxon>Bacteria</taxon>
        <taxon>Bacillati</taxon>
        <taxon>Actinomycetota</taxon>
        <taxon>Actinomycetes</taxon>
        <taxon>Mycobacteriales</taxon>
        <taxon>Mycobacteriaceae</taxon>
        <taxon>Mycobacterium</taxon>
    </lineage>
</organism>
<evidence type="ECO:0000313" key="1">
    <source>
        <dbReference type="EMBL" id="BBU21156.1"/>
    </source>
</evidence>
<proteinExistence type="predicted"/>
<name>A0AAD1M078_MYCXE</name>
<sequence length="64" mass="6578">MIAAVEYSRRHLTFWIVIDAGLNVIDGELAGNLAVLAAAVEGVIADAFVTAQLLVVGGRAAGAR</sequence>
<evidence type="ECO:0000313" key="2">
    <source>
        <dbReference type="Proteomes" id="UP000464624"/>
    </source>
</evidence>
<dbReference type="KEGG" id="mxe:MYXE_09450"/>
<dbReference type="AlphaFoldDB" id="A0AAD1M078"/>
<protein>
    <submittedName>
        <fullName evidence="1">Uncharacterized protein</fullName>
    </submittedName>
</protein>